<dbReference type="AlphaFoldDB" id="A0A316FHR3"/>
<keyword evidence="2" id="KW-1185">Reference proteome</keyword>
<evidence type="ECO:0000313" key="1">
    <source>
        <dbReference type="EMBL" id="PWK47350.1"/>
    </source>
</evidence>
<sequence length="277" mass="30311">MKWLNTKFFLFVIIAISGLIYSAQVSATYNICLVKEISNDGVTYYDANTQADAVPISDSAFFRFTVSKCPTDPGGLLDIVLTDPSLDLTVTSLEDLPHSHTEYPDRIYSLEVTDYCSGHQGYKENVASVTGTIVTGLETRTDTDNAWAYCEDIPQGGDGCTPGYWKQPHHFDSWPQPPYPYTSFETVFGVDINVNSKKDDGNDDVSFIEALNAKGGKINMAARHAAAAYLNAASGGVSYDLSTQAVIDIFQSALNSENYDTVIQTLVEFNEQGCPLN</sequence>
<dbReference type="RefSeq" id="WP_109764601.1">
    <property type="nucleotide sequence ID" value="NZ_QGGU01000011.1"/>
</dbReference>
<name>A0A316FHR3_9GAMM</name>
<dbReference type="EMBL" id="QGGU01000011">
    <property type="protein sequence ID" value="PWK47350.1"/>
    <property type="molecule type" value="Genomic_DNA"/>
</dbReference>
<accession>A0A316FHR3</accession>
<gene>
    <name evidence="1" type="ORF">C8D97_11195</name>
</gene>
<protein>
    <submittedName>
        <fullName evidence="1">Uncharacterized protein</fullName>
    </submittedName>
</protein>
<dbReference type="Proteomes" id="UP000245790">
    <property type="component" value="Unassembled WGS sequence"/>
</dbReference>
<proteinExistence type="predicted"/>
<evidence type="ECO:0000313" key="2">
    <source>
        <dbReference type="Proteomes" id="UP000245790"/>
    </source>
</evidence>
<comment type="caution">
    <text evidence="1">The sequence shown here is derived from an EMBL/GenBank/DDBJ whole genome shotgun (WGS) entry which is preliminary data.</text>
</comment>
<dbReference type="OrthoDB" id="6195511at2"/>
<organism evidence="1 2">
    <name type="scientific">Pleionea mediterranea</name>
    <dbReference type="NCBI Taxonomy" id="523701"/>
    <lineage>
        <taxon>Bacteria</taxon>
        <taxon>Pseudomonadati</taxon>
        <taxon>Pseudomonadota</taxon>
        <taxon>Gammaproteobacteria</taxon>
        <taxon>Oceanospirillales</taxon>
        <taxon>Pleioneaceae</taxon>
        <taxon>Pleionea</taxon>
    </lineage>
</organism>
<reference evidence="1 2" key="1">
    <citation type="submission" date="2018-05" db="EMBL/GenBank/DDBJ databases">
        <title>Genomic Encyclopedia of Type Strains, Phase IV (KMG-IV): sequencing the most valuable type-strain genomes for metagenomic binning, comparative biology and taxonomic classification.</title>
        <authorList>
            <person name="Goeker M."/>
        </authorList>
    </citation>
    <scope>NUCLEOTIDE SEQUENCE [LARGE SCALE GENOMIC DNA]</scope>
    <source>
        <strain evidence="1 2">DSM 25350</strain>
    </source>
</reference>